<proteinExistence type="predicted"/>
<keyword evidence="1" id="KW-0175">Coiled coil</keyword>
<protein>
    <submittedName>
        <fullName evidence="4">D-alanyl-D-alanine carboxypeptidase</fullName>
    </submittedName>
</protein>
<evidence type="ECO:0000256" key="1">
    <source>
        <dbReference type="SAM" id="Coils"/>
    </source>
</evidence>
<keyword evidence="5" id="KW-1185">Reference proteome</keyword>
<keyword evidence="4" id="KW-0121">Carboxypeptidase</keyword>
<keyword evidence="4" id="KW-0645">Protease</keyword>
<keyword evidence="2" id="KW-0732">Signal</keyword>
<dbReference type="PANTHER" id="PTHR34385">
    <property type="entry name" value="D-ALANYL-D-ALANINE CARBOXYPEPTIDASE"/>
    <property type="match status" value="1"/>
</dbReference>
<dbReference type="AlphaFoldDB" id="A0A239P3I1"/>
<dbReference type="Gene3D" id="3.30.1380.10">
    <property type="match status" value="1"/>
</dbReference>
<dbReference type="Pfam" id="PF02557">
    <property type="entry name" value="VanY"/>
    <property type="match status" value="1"/>
</dbReference>
<dbReference type="GO" id="GO:0006508">
    <property type="term" value="P:proteolysis"/>
    <property type="evidence" value="ECO:0007669"/>
    <property type="project" value="InterPro"/>
</dbReference>
<dbReference type="SUPFAM" id="SSF55166">
    <property type="entry name" value="Hedgehog/DD-peptidase"/>
    <property type="match status" value="1"/>
</dbReference>
<feature type="signal peptide" evidence="2">
    <location>
        <begin position="1"/>
        <end position="26"/>
    </location>
</feature>
<evidence type="ECO:0000256" key="2">
    <source>
        <dbReference type="SAM" id="SignalP"/>
    </source>
</evidence>
<feature type="coiled-coil region" evidence="1">
    <location>
        <begin position="54"/>
        <end position="102"/>
    </location>
</feature>
<dbReference type="CDD" id="cd14814">
    <property type="entry name" value="Peptidase_M15"/>
    <property type="match status" value="1"/>
</dbReference>
<dbReference type="InterPro" id="IPR009045">
    <property type="entry name" value="Zn_M74/Hedgehog-like"/>
</dbReference>
<name>A0A239P3I1_9ACTN</name>
<accession>A0A239P3I1</accession>
<feature type="chain" id="PRO_5012467109" evidence="2">
    <location>
        <begin position="27"/>
        <end position="369"/>
    </location>
</feature>
<dbReference type="InterPro" id="IPR003709">
    <property type="entry name" value="VanY-like_core_dom"/>
</dbReference>
<evidence type="ECO:0000313" key="4">
    <source>
        <dbReference type="EMBL" id="SNT61542.1"/>
    </source>
</evidence>
<dbReference type="Proteomes" id="UP000198282">
    <property type="component" value="Unassembled WGS sequence"/>
</dbReference>
<dbReference type="EMBL" id="FZOD01000084">
    <property type="protein sequence ID" value="SNT61542.1"/>
    <property type="molecule type" value="Genomic_DNA"/>
</dbReference>
<dbReference type="InterPro" id="IPR052179">
    <property type="entry name" value="DD-CPase-like"/>
</dbReference>
<dbReference type="PANTHER" id="PTHR34385:SF1">
    <property type="entry name" value="PEPTIDOGLYCAN L-ALANYL-D-GLUTAMATE ENDOPEPTIDASE CWLK"/>
    <property type="match status" value="1"/>
</dbReference>
<keyword evidence="4" id="KW-0378">Hydrolase</keyword>
<feature type="domain" description="D-alanyl-D-alanine carboxypeptidase-like core" evidence="3">
    <location>
        <begin position="256"/>
        <end position="361"/>
    </location>
</feature>
<dbReference type="GO" id="GO:0004180">
    <property type="term" value="F:carboxypeptidase activity"/>
    <property type="evidence" value="ECO:0007669"/>
    <property type="project" value="UniProtKB-KW"/>
</dbReference>
<sequence>MPPRRSASLIAVVATMTSLLPGAAAAQQAPVKAQAVAVLESVNSTELRREPVNLTELRRDAEKASKELEAATKALEQRRAKIAASQKELRAKLSQLQTAEKAFAQVRQPLSDMVELLYQQPVGGDVSGFLSGTSDVGTLQAMASTTQLVAQRNLVLEDSSRLQAEQERLASEAQELRANSLLSEAQMGAEIKTLQERSQKIVKSLTQALVKLGVKLDKSGKPAAGCDPTRATTMDVFANGLIPKAYLCPLQQRGEELRGDAALAFISLNEAYRKRFGKPMCVTDSYRSLSEQQSVYYTRPGLAAVPGRSNHGLGLAVDLCGGVERFRSVEFNWLEANGKTFGWIHPDWAYVSPFEPWHWEYDVKVGSLL</sequence>
<evidence type="ECO:0000313" key="5">
    <source>
        <dbReference type="Proteomes" id="UP000198282"/>
    </source>
</evidence>
<evidence type="ECO:0000259" key="3">
    <source>
        <dbReference type="Pfam" id="PF02557"/>
    </source>
</evidence>
<organism evidence="4 5">
    <name type="scientific">Streptosporangium subroseum</name>
    <dbReference type="NCBI Taxonomy" id="106412"/>
    <lineage>
        <taxon>Bacteria</taxon>
        <taxon>Bacillati</taxon>
        <taxon>Actinomycetota</taxon>
        <taxon>Actinomycetes</taxon>
        <taxon>Streptosporangiales</taxon>
        <taxon>Streptosporangiaceae</taxon>
        <taxon>Streptosporangium</taxon>
    </lineage>
</organism>
<reference evidence="4 5" key="1">
    <citation type="submission" date="2017-06" db="EMBL/GenBank/DDBJ databases">
        <authorList>
            <person name="Kim H.J."/>
            <person name="Triplett B.A."/>
        </authorList>
    </citation>
    <scope>NUCLEOTIDE SEQUENCE [LARGE SCALE GENOMIC DNA]</scope>
    <source>
        <strain evidence="4 5">CGMCC 4.2132</strain>
    </source>
</reference>
<gene>
    <name evidence="4" type="ORF">SAMN05216276_108420</name>
</gene>